<dbReference type="PROSITE" id="PS50930">
    <property type="entry name" value="HTH_LYTTR"/>
    <property type="match status" value="1"/>
</dbReference>
<proteinExistence type="predicted"/>
<comment type="caution">
    <text evidence="3">The sequence shown here is derived from an EMBL/GenBank/DDBJ whole genome shotgun (WGS) entry which is preliminary data.</text>
</comment>
<keyword evidence="1" id="KW-1133">Transmembrane helix</keyword>
<dbReference type="SMART" id="SM00850">
    <property type="entry name" value="LytTR"/>
    <property type="match status" value="1"/>
</dbReference>
<sequence>MRQFFWKLPHPFIFNAASVVVPSVLTFVIIFLLSPFDFGNLSLQNRLIQALISASIVSACIGMTVLGMKRFFPIWSKAESWTIQKEITLFVVVVFLIALCHFGLLVFQYSSEAPIILFQQVVLRTVAISIFPIIGLVFFEQYNHRTKQFKRALALNKAIRGFYMQKENETSTLKREEDMVWFLGENGKPVCQLDPKKIQFIKSDGNYIEIYHLNDSQELKKQLIRNMLSEVEKSLSQAYFWRVHKSFIANLHQVESVIGNARDLELVMKRSGERVPVSRTKARSLLYEITDIAHLSQIPPDYPIKEFNK</sequence>
<feature type="transmembrane region" description="Helical" evidence="1">
    <location>
        <begin position="12"/>
        <end position="34"/>
    </location>
</feature>
<dbReference type="PANTHER" id="PTHR37299:SF1">
    <property type="entry name" value="STAGE 0 SPORULATION PROTEIN A HOMOLOG"/>
    <property type="match status" value="1"/>
</dbReference>
<dbReference type="GO" id="GO:0003677">
    <property type="term" value="F:DNA binding"/>
    <property type="evidence" value="ECO:0007669"/>
    <property type="project" value="UniProtKB-KW"/>
</dbReference>
<name>A0ABT8F954_9BACT</name>
<dbReference type="InterPro" id="IPR007492">
    <property type="entry name" value="LytTR_DNA-bd_dom"/>
</dbReference>
<accession>A0ABT8F954</accession>
<keyword evidence="1" id="KW-0812">Transmembrane</keyword>
<evidence type="ECO:0000256" key="1">
    <source>
        <dbReference type="SAM" id="Phobius"/>
    </source>
</evidence>
<dbReference type="EMBL" id="JAUHJS010000010">
    <property type="protein sequence ID" value="MDN4166980.1"/>
    <property type="molecule type" value="Genomic_DNA"/>
</dbReference>
<evidence type="ECO:0000313" key="3">
    <source>
        <dbReference type="EMBL" id="MDN4166980.1"/>
    </source>
</evidence>
<feature type="domain" description="HTH LytTR-type" evidence="2">
    <location>
        <begin position="182"/>
        <end position="291"/>
    </location>
</feature>
<keyword evidence="4" id="KW-1185">Reference proteome</keyword>
<gene>
    <name evidence="3" type="ORF">QWY31_15825</name>
</gene>
<dbReference type="InterPro" id="IPR046947">
    <property type="entry name" value="LytR-like"/>
</dbReference>
<feature type="transmembrane region" description="Helical" evidence="1">
    <location>
        <begin position="121"/>
        <end position="139"/>
    </location>
</feature>
<dbReference type="RefSeq" id="WP_320005519.1">
    <property type="nucleotide sequence ID" value="NZ_JAUHJS010000010.1"/>
</dbReference>
<organism evidence="3 4">
    <name type="scientific">Shiella aurantiaca</name>
    <dbReference type="NCBI Taxonomy" id="3058365"/>
    <lineage>
        <taxon>Bacteria</taxon>
        <taxon>Pseudomonadati</taxon>
        <taxon>Bacteroidota</taxon>
        <taxon>Cytophagia</taxon>
        <taxon>Cytophagales</taxon>
        <taxon>Shiellaceae</taxon>
        <taxon>Shiella</taxon>
    </lineage>
</organism>
<dbReference type="PANTHER" id="PTHR37299">
    <property type="entry name" value="TRANSCRIPTIONAL REGULATOR-RELATED"/>
    <property type="match status" value="1"/>
</dbReference>
<dbReference type="Pfam" id="PF04397">
    <property type="entry name" value="LytTR"/>
    <property type="match status" value="1"/>
</dbReference>
<feature type="transmembrane region" description="Helical" evidence="1">
    <location>
        <begin position="87"/>
        <end position="109"/>
    </location>
</feature>
<reference evidence="3" key="1">
    <citation type="submission" date="2023-06" db="EMBL/GenBank/DDBJ databases">
        <title>Cytophagales bacterium Strain LB-30, isolated from soil.</title>
        <authorList>
            <person name="Liu B."/>
        </authorList>
    </citation>
    <scope>NUCLEOTIDE SEQUENCE</scope>
    <source>
        <strain evidence="3">LB-30</strain>
    </source>
</reference>
<evidence type="ECO:0000259" key="2">
    <source>
        <dbReference type="PROSITE" id="PS50930"/>
    </source>
</evidence>
<protein>
    <submittedName>
        <fullName evidence="3">LytTR family DNA-binding domain-containing protein</fullName>
    </submittedName>
</protein>
<keyword evidence="1" id="KW-0472">Membrane</keyword>
<feature type="transmembrane region" description="Helical" evidence="1">
    <location>
        <begin position="46"/>
        <end position="66"/>
    </location>
</feature>
<keyword evidence="3" id="KW-0238">DNA-binding</keyword>
<dbReference type="Proteomes" id="UP001168552">
    <property type="component" value="Unassembled WGS sequence"/>
</dbReference>
<dbReference type="Gene3D" id="2.40.50.1020">
    <property type="entry name" value="LytTr DNA-binding domain"/>
    <property type="match status" value="1"/>
</dbReference>
<evidence type="ECO:0000313" key="4">
    <source>
        <dbReference type="Proteomes" id="UP001168552"/>
    </source>
</evidence>